<proteinExistence type="predicted"/>
<comment type="caution">
    <text evidence="1">The sequence shown here is derived from an EMBL/GenBank/DDBJ whole genome shotgun (WGS) entry which is preliminary data.</text>
</comment>
<accession>A0AC61RZU5</accession>
<reference evidence="1" key="1">
    <citation type="submission" date="2019-04" db="EMBL/GenBank/DDBJ databases">
        <title>Microbes associate with the intestines of laboratory mice.</title>
        <authorList>
            <person name="Navarre W."/>
            <person name="Wong E."/>
            <person name="Huang K."/>
            <person name="Tropini C."/>
            <person name="Ng K."/>
            <person name="Yu B."/>
        </authorList>
    </citation>
    <scope>NUCLEOTIDE SEQUENCE</scope>
    <source>
        <strain evidence="1">NM01_1-7b</strain>
    </source>
</reference>
<sequence>MTIEDVINKFNTTPFLFIGSGMSRRYLNLPDWKGLLKYFAESISNDEFAYDSYENRAKTMECKLGIMPKVAELIQQDFDRKWFSEEQIRTIDKTLIEEIHKGLSPFKAEMAEYIKEQSIVNMNYKDELDKLSEISEKNIAGVITTNYDSLLESCFKGFTKYVGQSQLIFSAIQGVAEIYKIHGSVEVPESIVINEEDYIEFERKSTYLAAKLMTIFMEYPIIFMGYSIGDSNIQGIIKSIVNCLNASQVNLLKDRFVFIEYKPGMVGAEVTPYTIMIGNKPLTMKKVTLDNFMLLYNVLKNKKAKLPVVILGRFKKELYEYTITNMPTANLRVASIDDERIKDDDLVLAIGKASTFGLKGLSGLDANEWYRNIILNDLEFSADELLEHAFPKLIRQNSGKLPLNKYLAEAAKDFPECKEIAKKQDFDSIISKTIKNNRKYLGGYQSVKQIWEQEKFSTSKALRLIAHLEEKQMGVDELEDVLKEIFEGDVNVLQNVGANERSDIRRLIRIYDYLKWKKQ</sequence>
<dbReference type="EMBL" id="SRYA01000007">
    <property type="protein sequence ID" value="TGY97451.1"/>
    <property type="molecule type" value="Genomic_DNA"/>
</dbReference>
<evidence type="ECO:0000313" key="2">
    <source>
        <dbReference type="Proteomes" id="UP000304953"/>
    </source>
</evidence>
<name>A0AC61RZU5_9FIRM</name>
<gene>
    <name evidence="1" type="ORF">E5329_04735</name>
</gene>
<protein>
    <submittedName>
        <fullName evidence="1">Uncharacterized protein</fullName>
    </submittedName>
</protein>
<keyword evidence="2" id="KW-1185">Reference proteome</keyword>
<dbReference type="Proteomes" id="UP000304953">
    <property type="component" value="Unassembled WGS sequence"/>
</dbReference>
<evidence type="ECO:0000313" key="1">
    <source>
        <dbReference type="EMBL" id="TGY97451.1"/>
    </source>
</evidence>
<organism evidence="1 2">
    <name type="scientific">Petralouisia muris</name>
    <dbReference type="NCBI Taxonomy" id="3032872"/>
    <lineage>
        <taxon>Bacteria</taxon>
        <taxon>Bacillati</taxon>
        <taxon>Bacillota</taxon>
        <taxon>Clostridia</taxon>
        <taxon>Lachnospirales</taxon>
        <taxon>Lachnospiraceae</taxon>
        <taxon>Petralouisia</taxon>
    </lineage>
</organism>